<evidence type="ECO:0000259" key="1">
    <source>
        <dbReference type="Pfam" id="PF24982"/>
    </source>
</evidence>
<feature type="domain" description="DUF7773" evidence="1">
    <location>
        <begin position="25"/>
        <end position="119"/>
    </location>
</feature>
<keyword evidence="3" id="KW-1185">Reference proteome</keyword>
<evidence type="ECO:0000313" key="3">
    <source>
        <dbReference type="Proteomes" id="UP001303046"/>
    </source>
</evidence>
<gene>
    <name evidence="2" type="primary">Necator_chrIV.g15614</name>
    <name evidence="2" type="ORF">RB195_002319</name>
</gene>
<dbReference type="EMBL" id="JAVFWL010000004">
    <property type="protein sequence ID" value="KAK6750256.1"/>
    <property type="molecule type" value="Genomic_DNA"/>
</dbReference>
<comment type="caution">
    <text evidence="2">The sequence shown here is derived from an EMBL/GenBank/DDBJ whole genome shotgun (WGS) entry which is preliminary data.</text>
</comment>
<reference evidence="2 3" key="1">
    <citation type="submission" date="2023-08" db="EMBL/GenBank/DDBJ databases">
        <title>A Necator americanus chromosomal reference genome.</title>
        <authorList>
            <person name="Ilik V."/>
            <person name="Petrzelkova K.J."/>
            <person name="Pardy F."/>
            <person name="Fuh T."/>
            <person name="Niatou-Singa F.S."/>
            <person name="Gouil Q."/>
            <person name="Baker L."/>
            <person name="Ritchie M.E."/>
            <person name="Jex A.R."/>
            <person name="Gazzola D."/>
            <person name="Li H."/>
            <person name="Toshio Fujiwara R."/>
            <person name="Zhan B."/>
            <person name="Aroian R.V."/>
            <person name="Pafco B."/>
            <person name="Schwarz E.M."/>
        </authorList>
    </citation>
    <scope>NUCLEOTIDE SEQUENCE [LARGE SCALE GENOMIC DNA]</scope>
    <source>
        <strain evidence="2 3">Aroian</strain>
        <tissue evidence="2">Whole animal</tissue>
    </source>
</reference>
<proteinExistence type="predicted"/>
<name>A0ABR1DJZ4_NECAM</name>
<protein>
    <recommendedName>
        <fullName evidence="1">DUF7773 domain-containing protein</fullName>
    </recommendedName>
</protein>
<dbReference type="Proteomes" id="UP001303046">
    <property type="component" value="Unassembled WGS sequence"/>
</dbReference>
<organism evidence="2 3">
    <name type="scientific">Necator americanus</name>
    <name type="common">Human hookworm</name>
    <dbReference type="NCBI Taxonomy" id="51031"/>
    <lineage>
        <taxon>Eukaryota</taxon>
        <taxon>Metazoa</taxon>
        <taxon>Ecdysozoa</taxon>
        <taxon>Nematoda</taxon>
        <taxon>Chromadorea</taxon>
        <taxon>Rhabditida</taxon>
        <taxon>Rhabditina</taxon>
        <taxon>Rhabditomorpha</taxon>
        <taxon>Strongyloidea</taxon>
        <taxon>Ancylostomatidae</taxon>
        <taxon>Bunostominae</taxon>
        <taxon>Necator</taxon>
    </lineage>
</organism>
<evidence type="ECO:0000313" key="2">
    <source>
        <dbReference type="EMBL" id="KAK6750256.1"/>
    </source>
</evidence>
<accession>A0ABR1DJZ4</accession>
<dbReference type="InterPro" id="IPR056675">
    <property type="entry name" value="DUF7773"/>
</dbReference>
<sequence length="143" mass="16892">MMGTSLIAETMLLFHFSFQKRASLLKMCYSEYYAVNRSSTVRQYFDRFCVHQKHCADRGIDQICQTLEQLDKGIQKTFFKYHHAKPSKKTLIQSRFCCCETDRCNNFDSQMAFEMFGITSTSQRLPLLLNIVIYLYFVYCCEC</sequence>
<dbReference type="Pfam" id="PF24982">
    <property type="entry name" value="DUF7773"/>
    <property type="match status" value="1"/>
</dbReference>